<keyword evidence="2" id="KW-1185">Reference proteome</keyword>
<evidence type="ECO:0000313" key="1">
    <source>
        <dbReference type="EMBL" id="KAI9905204.1"/>
    </source>
</evidence>
<accession>A0ACC0VFH3</accession>
<dbReference type="Proteomes" id="UP001163321">
    <property type="component" value="Chromosome 9"/>
</dbReference>
<gene>
    <name evidence="1" type="ORF">PsorP6_013950</name>
</gene>
<name>A0ACC0VFH3_9STRA</name>
<sequence>MTETIDTSLGRLPSHHEDRSDAVDHFLDVVVTSVDTNVTPSIASSLTLSDLSAFTVELVVTKGVNSYCIRRPLTNLIDVLGVIQSVPPLSNDSLPSLPEFPPKGHRNDSSLAQWCTHMTAYLAAHRCGLLQLHPDWLGFVTERDEDKGARMHMTAVDFILQPFPLKRIYVPRGAQHTVVLHVTTRKEDNDPHYLVWKFEVEDLDVDFGVSFAPEPYEQPVEIIHARTRYETTTGRAIEGFYRCLRPGKATFVWDNSYSRLRGKNILYEAQVVTSEVMDSATAAADALDEVMQAEKARDQERDLALSTALIPAPRADANAPSGYSAYIPEAIAQQSWLLQAPITVAGHLASKLFGSQEITTAMANGESSSEARSLLEELNGLNMQLMERMESHEDLIATLTAERDRERSKTHLASVDKENLENELKMKEQELASVASELQRMQREREAWREIQADRDALLEEKHRWAMHLERCVSVSERLHLLRQTDDFDGEESAHEASEMDVATRTCLEKELGQAEATVLRCRAELRYPLNNHLTGTSTRLERIARDMAATKQQYEEHMQTWEQERLQLTQELVKARGQRRVLVTEMRNMRTQAESQIAVAMAEASEARMVNKRLKKQNELLLTQIRTLINEAEENERKRSTERDDEQQPSQLLGDIRGQSKAMESNGELVETDQPSLDRRLKTENLNDHASHNSMETRDEEDHSTVPYTLNEDDIALLNGRPPPSARTDASDGSCRNRLQVAQPLSNASSESRASGGVSFRARLITFFNEHDPDKLPEVDEMLAIYTGVEEYLFQSLELKYSYMEINQRIAQKMTN</sequence>
<comment type="caution">
    <text evidence="1">The sequence shown here is derived from an EMBL/GenBank/DDBJ whole genome shotgun (WGS) entry which is preliminary data.</text>
</comment>
<dbReference type="EMBL" id="CM047588">
    <property type="protein sequence ID" value="KAI9905204.1"/>
    <property type="molecule type" value="Genomic_DNA"/>
</dbReference>
<reference evidence="1 2" key="1">
    <citation type="journal article" date="2022" name="bioRxiv">
        <title>The genome of the oomycete Peronosclerospora sorghi, a cosmopolitan pathogen of maize and sorghum, is inflated with dispersed pseudogenes.</title>
        <authorList>
            <person name="Fletcher K."/>
            <person name="Martin F."/>
            <person name="Isakeit T."/>
            <person name="Cavanaugh K."/>
            <person name="Magill C."/>
            <person name="Michelmore R."/>
        </authorList>
    </citation>
    <scope>NUCLEOTIDE SEQUENCE [LARGE SCALE GENOMIC DNA]</scope>
    <source>
        <strain evidence="1">P6</strain>
    </source>
</reference>
<proteinExistence type="predicted"/>
<protein>
    <submittedName>
        <fullName evidence="1">Uncharacterized protein</fullName>
    </submittedName>
</protein>
<evidence type="ECO:0000313" key="2">
    <source>
        <dbReference type="Proteomes" id="UP001163321"/>
    </source>
</evidence>
<organism evidence="1 2">
    <name type="scientific">Peronosclerospora sorghi</name>
    <dbReference type="NCBI Taxonomy" id="230839"/>
    <lineage>
        <taxon>Eukaryota</taxon>
        <taxon>Sar</taxon>
        <taxon>Stramenopiles</taxon>
        <taxon>Oomycota</taxon>
        <taxon>Peronosporomycetes</taxon>
        <taxon>Peronosporales</taxon>
        <taxon>Peronosporaceae</taxon>
        <taxon>Peronosclerospora</taxon>
    </lineage>
</organism>